<organism evidence="1 2">
    <name type="scientific">Panagrolaimus sp. PS1159</name>
    <dbReference type="NCBI Taxonomy" id="55785"/>
    <lineage>
        <taxon>Eukaryota</taxon>
        <taxon>Metazoa</taxon>
        <taxon>Ecdysozoa</taxon>
        <taxon>Nematoda</taxon>
        <taxon>Chromadorea</taxon>
        <taxon>Rhabditida</taxon>
        <taxon>Tylenchina</taxon>
        <taxon>Panagrolaimomorpha</taxon>
        <taxon>Panagrolaimoidea</taxon>
        <taxon>Panagrolaimidae</taxon>
        <taxon>Panagrolaimus</taxon>
    </lineage>
</organism>
<proteinExistence type="predicted"/>
<evidence type="ECO:0000313" key="1">
    <source>
        <dbReference type="Proteomes" id="UP000887580"/>
    </source>
</evidence>
<evidence type="ECO:0000313" key="2">
    <source>
        <dbReference type="WBParaSite" id="PS1159_v2.g17609.t1"/>
    </source>
</evidence>
<protein>
    <submittedName>
        <fullName evidence="2">Uncharacterized protein</fullName>
    </submittedName>
</protein>
<reference evidence="2" key="1">
    <citation type="submission" date="2022-11" db="UniProtKB">
        <authorList>
            <consortium name="WormBaseParasite"/>
        </authorList>
    </citation>
    <scope>IDENTIFICATION</scope>
</reference>
<name>A0AC35FIJ7_9BILA</name>
<dbReference type="Proteomes" id="UP000887580">
    <property type="component" value="Unplaced"/>
</dbReference>
<sequence length="128" mass="14351">MASSHSIFGECSMYNDSKRFINQPFDSPLGQPLMTKNAGFTPLKNSSVAVAPVTFNESSNFVPSNKMNAAVFAEKKDEENEYKPDPSIYGYFIRAFQKEEARGQMNSQKGFNGSRSRLNSQKSMNENE</sequence>
<dbReference type="WBParaSite" id="PS1159_v2.g17609.t1">
    <property type="protein sequence ID" value="PS1159_v2.g17609.t1"/>
    <property type="gene ID" value="PS1159_v2.g17609"/>
</dbReference>
<accession>A0AC35FIJ7</accession>